<dbReference type="CDD" id="cd12915">
    <property type="entry name" value="PDC2_DGC_like"/>
    <property type="match status" value="1"/>
</dbReference>
<dbReference type="InterPro" id="IPR000160">
    <property type="entry name" value="GGDEF_dom"/>
</dbReference>
<feature type="domain" description="GGDEF" evidence="9">
    <location>
        <begin position="366"/>
        <end position="504"/>
    </location>
</feature>
<evidence type="ECO:0000256" key="6">
    <source>
        <dbReference type="ARBA" id="ARBA00023136"/>
    </source>
</evidence>
<feature type="transmembrane region" description="Helical" evidence="8">
    <location>
        <begin position="300"/>
        <end position="323"/>
    </location>
</feature>
<evidence type="ECO:0000256" key="1">
    <source>
        <dbReference type="ARBA" id="ARBA00004651"/>
    </source>
</evidence>
<comment type="caution">
    <text evidence="10">The sequence shown here is derived from an EMBL/GenBank/DDBJ whole genome shotgun (WGS) entry which is preliminary data.</text>
</comment>
<evidence type="ECO:0000256" key="3">
    <source>
        <dbReference type="ARBA" id="ARBA00022475"/>
    </source>
</evidence>
<dbReference type="CDD" id="cd01949">
    <property type="entry name" value="GGDEF"/>
    <property type="match status" value="1"/>
</dbReference>
<organism evidence="10 11">
    <name type="scientific">Burkholderia gladioli</name>
    <name type="common">Pseudomonas marginata</name>
    <name type="synonym">Phytomonas marginata</name>
    <dbReference type="NCBI Taxonomy" id="28095"/>
    <lineage>
        <taxon>Bacteria</taxon>
        <taxon>Pseudomonadati</taxon>
        <taxon>Pseudomonadota</taxon>
        <taxon>Betaproteobacteria</taxon>
        <taxon>Burkholderiales</taxon>
        <taxon>Burkholderiaceae</taxon>
        <taxon>Burkholderia</taxon>
    </lineage>
</organism>
<dbReference type="InterPro" id="IPR033479">
    <property type="entry name" value="dCache_1"/>
</dbReference>
<feature type="transmembrane region" description="Helical" evidence="8">
    <location>
        <begin position="20"/>
        <end position="43"/>
    </location>
</feature>
<evidence type="ECO:0000313" key="10">
    <source>
        <dbReference type="EMBL" id="PEH42481.1"/>
    </source>
</evidence>
<evidence type="ECO:0000313" key="11">
    <source>
        <dbReference type="Proteomes" id="UP000220629"/>
    </source>
</evidence>
<dbReference type="EC" id="2.7.7.65" evidence="2"/>
<dbReference type="AlphaFoldDB" id="A0A2A7SFZ9"/>
<sequence length="505" mass="55145">MDDSTAGRRGWRDPSPRMPLGYLVIAGGVAIALVMMTICAAILRDSRVDAFERAQDGARNTLLMIERDVARSLHIDDLVLQGVAAGLRDPALAGLPVGMRRRLLFDRAAAANDIGGIYVLDANGRMTLSSNEIDTGDERFDDRDFFSVQRDDPDAGLFVSSPYATVLHGEDPSIALSRRLNGPDGKFAGVVVLSVRLEYFRRLFAGLTLGPHGAIALIHTNGRLIMRAPSDATLIGRDLRGTGPYTRMLSGGSSFVDTASIDGVRRSYLFQRLPRLPVIVQVAVAEQDVYAEWRRRAWRFGILTGAFGIAFVVLSAFLAHSLWRKSEAEAALARLAGTDSLTGLPNRRSLDASLEREWRRAVRARRPLAILFVDIDHFKRYNDEYGHTLGDEVLASVSARIAQQALRSHDVVARYGGEEFVVVLPDTDSAGARTVAERIRDSVRQLGIEHAGAESGYVTVSVGVATWRPDAGYPTNVAVVIDAADQALYRAKASGRNRVFEAEMA</sequence>
<proteinExistence type="predicted"/>
<dbReference type="InterPro" id="IPR050469">
    <property type="entry name" value="Diguanylate_Cyclase"/>
</dbReference>
<dbReference type="PANTHER" id="PTHR45138:SF9">
    <property type="entry name" value="DIGUANYLATE CYCLASE DGCM-RELATED"/>
    <property type="match status" value="1"/>
</dbReference>
<dbReference type="SMART" id="SM00267">
    <property type="entry name" value="GGDEF"/>
    <property type="match status" value="1"/>
</dbReference>
<dbReference type="GO" id="GO:0005886">
    <property type="term" value="C:plasma membrane"/>
    <property type="evidence" value="ECO:0007669"/>
    <property type="project" value="UniProtKB-SubCell"/>
</dbReference>
<evidence type="ECO:0000256" key="8">
    <source>
        <dbReference type="SAM" id="Phobius"/>
    </source>
</evidence>
<dbReference type="PANTHER" id="PTHR45138">
    <property type="entry name" value="REGULATORY COMPONENTS OF SENSORY TRANSDUCTION SYSTEM"/>
    <property type="match status" value="1"/>
</dbReference>
<dbReference type="Pfam" id="PF02743">
    <property type="entry name" value="dCache_1"/>
    <property type="match status" value="1"/>
</dbReference>
<comment type="catalytic activity">
    <reaction evidence="7">
        <text>2 GTP = 3',3'-c-di-GMP + 2 diphosphate</text>
        <dbReference type="Rhea" id="RHEA:24898"/>
        <dbReference type="ChEBI" id="CHEBI:33019"/>
        <dbReference type="ChEBI" id="CHEBI:37565"/>
        <dbReference type="ChEBI" id="CHEBI:58805"/>
        <dbReference type="EC" id="2.7.7.65"/>
    </reaction>
</comment>
<evidence type="ECO:0000256" key="5">
    <source>
        <dbReference type="ARBA" id="ARBA00022989"/>
    </source>
</evidence>
<keyword evidence="5 8" id="KW-1133">Transmembrane helix</keyword>
<dbReference type="PROSITE" id="PS50887">
    <property type="entry name" value="GGDEF"/>
    <property type="match status" value="1"/>
</dbReference>
<evidence type="ECO:0000256" key="7">
    <source>
        <dbReference type="ARBA" id="ARBA00034247"/>
    </source>
</evidence>
<evidence type="ECO:0000256" key="4">
    <source>
        <dbReference type="ARBA" id="ARBA00022692"/>
    </source>
</evidence>
<dbReference type="CDD" id="cd12914">
    <property type="entry name" value="PDC1_DGC_like"/>
    <property type="match status" value="1"/>
</dbReference>
<dbReference type="GO" id="GO:0043709">
    <property type="term" value="P:cell adhesion involved in single-species biofilm formation"/>
    <property type="evidence" value="ECO:0007669"/>
    <property type="project" value="TreeGrafter"/>
</dbReference>
<evidence type="ECO:0000256" key="2">
    <source>
        <dbReference type="ARBA" id="ARBA00012528"/>
    </source>
</evidence>
<keyword evidence="6 8" id="KW-0472">Membrane</keyword>
<evidence type="ECO:0000259" key="9">
    <source>
        <dbReference type="PROSITE" id="PS50887"/>
    </source>
</evidence>
<dbReference type="GO" id="GO:1902201">
    <property type="term" value="P:negative regulation of bacterial-type flagellum-dependent cell motility"/>
    <property type="evidence" value="ECO:0007669"/>
    <property type="project" value="TreeGrafter"/>
</dbReference>
<gene>
    <name evidence="10" type="ORF">CRM94_10150</name>
</gene>
<protein>
    <recommendedName>
        <fullName evidence="2">diguanylate cyclase</fullName>
        <ecNumber evidence="2">2.7.7.65</ecNumber>
    </recommendedName>
</protein>
<dbReference type="Proteomes" id="UP000220629">
    <property type="component" value="Unassembled WGS sequence"/>
</dbReference>
<dbReference type="GO" id="GO:0052621">
    <property type="term" value="F:diguanylate cyclase activity"/>
    <property type="evidence" value="ECO:0007669"/>
    <property type="project" value="UniProtKB-EC"/>
</dbReference>
<dbReference type="Gene3D" id="3.30.70.270">
    <property type="match status" value="1"/>
</dbReference>
<dbReference type="InterPro" id="IPR043128">
    <property type="entry name" value="Rev_trsase/Diguanyl_cyclase"/>
</dbReference>
<dbReference type="Pfam" id="PF00990">
    <property type="entry name" value="GGDEF"/>
    <property type="match status" value="1"/>
</dbReference>
<dbReference type="EMBL" id="PDDY01000001">
    <property type="protein sequence ID" value="PEH42481.1"/>
    <property type="molecule type" value="Genomic_DNA"/>
</dbReference>
<keyword evidence="3" id="KW-1003">Cell membrane</keyword>
<dbReference type="InterPro" id="IPR029787">
    <property type="entry name" value="Nucleotide_cyclase"/>
</dbReference>
<dbReference type="NCBIfam" id="TIGR00254">
    <property type="entry name" value="GGDEF"/>
    <property type="match status" value="1"/>
</dbReference>
<keyword evidence="4 8" id="KW-0812">Transmembrane</keyword>
<reference evidence="11" key="1">
    <citation type="submission" date="2017-09" db="EMBL/GenBank/DDBJ databases">
        <title>FDA dAtabase for Regulatory Grade micrObial Sequences (FDA-ARGOS): Supporting development and validation of Infectious Disease Dx tests.</title>
        <authorList>
            <person name="Minogue T."/>
            <person name="Wolcott M."/>
            <person name="Wasieloski L."/>
            <person name="Aguilar W."/>
            <person name="Moore D."/>
            <person name="Tallon L."/>
            <person name="Sadzewicz L."/>
            <person name="Ott S."/>
            <person name="Zhao X."/>
            <person name="Nagaraj S."/>
            <person name="Vavikolanu K."/>
            <person name="Aluvathingal J."/>
            <person name="Nadendla S."/>
            <person name="Sichtig H."/>
        </authorList>
    </citation>
    <scope>NUCLEOTIDE SEQUENCE [LARGE SCALE GENOMIC DNA]</scope>
    <source>
        <strain evidence="11">FDAARGOS_390</strain>
    </source>
</reference>
<comment type="subcellular location">
    <subcellularLocation>
        <location evidence="1">Cell membrane</location>
        <topology evidence="1">Multi-pass membrane protein</topology>
    </subcellularLocation>
</comment>
<dbReference type="FunFam" id="3.30.70.270:FF:000001">
    <property type="entry name" value="Diguanylate cyclase domain protein"/>
    <property type="match status" value="1"/>
</dbReference>
<dbReference type="SUPFAM" id="SSF55073">
    <property type="entry name" value="Nucleotide cyclase"/>
    <property type="match status" value="1"/>
</dbReference>
<dbReference type="Gene3D" id="3.30.450.20">
    <property type="entry name" value="PAS domain"/>
    <property type="match status" value="2"/>
</dbReference>
<accession>A0A2A7SFZ9</accession>
<name>A0A2A7SFZ9_BURGA</name>